<feature type="transmembrane region" description="Helical" evidence="7">
    <location>
        <begin position="514"/>
        <end position="535"/>
    </location>
</feature>
<dbReference type="Pfam" id="PF00084">
    <property type="entry name" value="Sushi"/>
    <property type="match status" value="8"/>
</dbReference>
<evidence type="ECO:0000256" key="5">
    <source>
        <dbReference type="PROSITE-ProRule" id="PRU00302"/>
    </source>
</evidence>
<dbReference type="Proteomes" id="UP000472265">
    <property type="component" value="Chromosome 7"/>
</dbReference>
<dbReference type="InterPro" id="IPR000436">
    <property type="entry name" value="Sushi_SCR_CCP_dom"/>
</dbReference>
<dbReference type="Gene3D" id="2.10.70.10">
    <property type="entry name" value="Complement Module, domain 1"/>
    <property type="match status" value="8"/>
</dbReference>
<gene>
    <name evidence="10" type="primary">LOC115584381</name>
</gene>
<keyword evidence="7" id="KW-1133">Transmembrane helix</keyword>
<evidence type="ECO:0000256" key="1">
    <source>
        <dbReference type="ARBA" id="ARBA00022659"/>
    </source>
</evidence>
<keyword evidence="7" id="KW-0472">Membrane</keyword>
<evidence type="ECO:0000256" key="4">
    <source>
        <dbReference type="ARBA" id="ARBA00023157"/>
    </source>
</evidence>
<dbReference type="PANTHER" id="PTHR45656:SF4">
    <property type="entry name" value="PROTEIN CBR-CLEC-78"/>
    <property type="match status" value="1"/>
</dbReference>
<proteinExistence type="predicted"/>
<dbReference type="Ensembl" id="ENSSAUT00010037673.1">
    <property type="protein sequence ID" value="ENSSAUP00010035765.1"/>
    <property type="gene ID" value="ENSSAUG00010015142.1"/>
</dbReference>
<protein>
    <submittedName>
        <fullName evidence="10">C4b-binding protein alpha chain-like</fullName>
    </submittedName>
</protein>
<dbReference type="PANTHER" id="PTHR45656">
    <property type="entry name" value="PROTEIN CBR-CLEC-78"/>
    <property type="match status" value="1"/>
</dbReference>
<organism evidence="10 11">
    <name type="scientific">Sparus aurata</name>
    <name type="common">Gilthead sea bream</name>
    <dbReference type="NCBI Taxonomy" id="8175"/>
    <lineage>
        <taxon>Eukaryota</taxon>
        <taxon>Metazoa</taxon>
        <taxon>Chordata</taxon>
        <taxon>Craniata</taxon>
        <taxon>Vertebrata</taxon>
        <taxon>Euteleostomi</taxon>
        <taxon>Actinopterygii</taxon>
        <taxon>Neopterygii</taxon>
        <taxon>Teleostei</taxon>
        <taxon>Neoteleostei</taxon>
        <taxon>Acanthomorphata</taxon>
        <taxon>Eupercaria</taxon>
        <taxon>Spariformes</taxon>
        <taxon>Sparidae</taxon>
        <taxon>Sparus</taxon>
    </lineage>
</organism>
<feature type="disulfide bond" evidence="5">
    <location>
        <begin position="292"/>
        <end position="319"/>
    </location>
</feature>
<comment type="caution">
    <text evidence="5">Lacks conserved residue(s) required for the propagation of feature annotation.</text>
</comment>
<feature type="disulfide bond" evidence="5">
    <location>
        <begin position="54"/>
        <end position="81"/>
    </location>
</feature>
<evidence type="ECO:0000256" key="2">
    <source>
        <dbReference type="ARBA" id="ARBA00022729"/>
    </source>
</evidence>
<reference evidence="10" key="1">
    <citation type="submission" date="2021-04" db="EMBL/GenBank/DDBJ databases">
        <authorList>
            <consortium name="Wellcome Sanger Institute Data Sharing"/>
        </authorList>
    </citation>
    <scope>NUCLEOTIDE SEQUENCE [LARGE SCALE GENOMIC DNA]</scope>
</reference>
<dbReference type="InParanoid" id="A0A671WA08"/>
<feature type="disulfide bond" evidence="5">
    <location>
        <begin position="172"/>
        <end position="199"/>
    </location>
</feature>
<dbReference type="InterPro" id="IPR035976">
    <property type="entry name" value="Sushi/SCR/CCP_sf"/>
</dbReference>
<evidence type="ECO:0000313" key="10">
    <source>
        <dbReference type="Ensembl" id="ENSSAUP00010035765.1"/>
    </source>
</evidence>
<reference evidence="10" key="2">
    <citation type="submission" date="2025-08" db="UniProtKB">
        <authorList>
            <consortium name="Ensembl"/>
        </authorList>
    </citation>
    <scope>IDENTIFICATION</scope>
</reference>
<accession>A0A671WA08</accession>
<keyword evidence="7" id="KW-0812">Transmembrane</keyword>
<feature type="domain" description="Sushi" evidence="9">
    <location>
        <begin position="142"/>
        <end position="201"/>
    </location>
</feature>
<dbReference type="InterPro" id="IPR051277">
    <property type="entry name" value="SEZ6_CSMD_C4BPB_Regulators"/>
</dbReference>
<feature type="domain" description="Sushi" evidence="9">
    <location>
        <begin position="262"/>
        <end position="321"/>
    </location>
</feature>
<reference evidence="10" key="3">
    <citation type="submission" date="2025-09" db="UniProtKB">
        <authorList>
            <consortium name="Ensembl"/>
        </authorList>
    </citation>
    <scope>IDENTIFICATION</scope>
</reference>
<feature type="signal peptide" evidence="8">
    <location>
        <begin position="1"/>
        <end position="20"/>
    </location>
</feature>
<keyword evidence="3" id="KW-0677">Repeat</keyword>
<feature type="domain" description="Sushi" evidence="9">
    <location>
        <begin position="450"/>
        <end position="509"/>
    </location>
</feature>
<evidence type="ECO:0000256" key="6">
    <source>
        <dbReference type="SAM" id="MobiDB-lite"/>
    </source>
</evidence>
<feature type="region of interest" description="Disordered" evidence="6">
    <location>
        <begin position="538"/>
        <end position="589"/>
    </location>
</feature>
<feature type="domain" description="Sushi" evidence="9">
    <location>
        <begin position="84"/>
        <end position="141"/>
    </location>
</feature>
<keyword evidence="11" id="KW-1185">Reference proteome</keyword>
<evidence type="ECO:0000259" key="9">
    <source>
        <dbReference type="PROSITE" id="PS50923"/>
    </source>
</evidence>
<dbReference type="SMART" id="SM00032">
    <property type="entry name" value="CCP"/>
    <property type="match status" value="8"/>
</dbReference>
<keyword evidence="1 5" id="KW-0768">Sushi</keyword>
<feature type="domain" description="Sushi" evidence="9">
    <location>
        <begin position="322"/>
        <end position="381"/>
    </location>
</feature>
<dbReference type="SUPFAM" id="SSF57535">
    <property type="entry name" value="Complement control module/SCR domain"/>
    <property type="match status" value="8"/>
</dbReference>
<sequence length="589" mass="63649">MAVNDFLLLSCLGFAITAHAQNCAKPTGGPNMHLKGEDILKETFADGDRAAFECAAGYMSAGGSSSITCTAGSWSTVTLKCERKNCGSPGEVPNGQIHYPQENLFGDYIEITCNEGYRLVGNSRITCGAQGWMGRLPRCEVAKCDEAPQVTDATFTPYKDPYDYGDVVQYSCRNGLTLNGSASIECSDDGTFKPAPPICTRVQCEDLDIPNLDWISGSRPPHGYKAILTYRCRTGYRMVGQPTLTCDINSKWSPGLPRCEMVTCNPPHLVVNGTFNPVKDVYKYGDRVQYSCNTNFRLSGSNSASCSDDGTFKPGPPTCTMIICNPPPPGANRIISPVKEVYKYKDVVQYTCPKGFKLSGSNSASCSDDGTFKPAPPTCTMMTCNRPLPLEHGSFSPVKASYTYKDVVQYSCQTGFKLSGTNSVSCSDDGTFKPEPPTCTKFIPPPQPDIYCEVPHVEHGYLVHDDRPLYRPNDKVTFKCRSFYDMEGDSTLTCQADGQWSPPPPKCAYSHGKVAGVVVGVIVLVVAGAAGAAIYKKKKKQRFRKNNNGNSTNDKGGKSVGDAVGLMETPTGNGQTTEDKLPVGSANEV</sequence>
<feature type="domain" description="Sushi" evidence="9">
    <location>
        <begin position="382"/>
        <end position="441"/>
    </location>
</feature>
<feature type="disulfide bond" evidence="5">
    <location>
        <begin position="232"/>
        <end position="259"/>
    </location>
</feature>
<evidence type="ECO:0000256" key="3">
    <source>
        <dbReference type="ARBA" id="ARBA00022737"/>
    </source>
</evidence>
<feature type="disulfide bond" evidence="5">
    <location>
        <begin position="412"/>
        <end position="439"/>
    </location>
</feature>
<feature type="domain" description="Sushi" evidence="9">
    <location>
        <begin position="21"/>
        <end position="83"/>
    </location>
</feature>
<dbReference type="GeneTree" id="ENSGT00940000163310"/>
<keyword evidence="4 5" id="KW-1015">Disulfide bond</keyword>
<dbReference type="AlphaFoldDB" id="A0A671WA08"/>
<feature type="disulfide bond" evidence="5">
    <location>
        <begin position="352"/>
        <end position="379"/>
    </location>
</feature>
<dbReference type="PROSITE" id="PS50923">
    <property type="entry name" value="SUSHI"/>
    <property type="match status" value="8"/>
</dbReference>
<evidence type="ECO:0000313" key="11">
    <source>
        <dbReference type="Proteomes" id="UP000472265"/>
    </source>
</evidence>
<keyword evidence="2 8" id="KW-0732">Signal</keyword>
<feature type="domain" description="Sushi" evidence="9">
    <location>
        <begin position="202"/>
        <end position="261"/>
    </location>
</feature>
<evidence type="ECO:0000256" key="8">
    <source>
        <dbReference type="SAM" id="SignalP"/>
    </source>
</evidence>
<feature type="disulfide bond" evidence="5">
    <location>
        <begin position="480"/>
        <end position="507"/>
    </location>
</feature>
<dbReference type="FunFam" id="2.10.70.10:FF:000014">
    <property type="entry name" value="Membrane cofactor protein"/>
    <property type="match status" value="1"/>
</dbReference>
<dbReference type="CDD" id="cd00033">
    <property type="entry name" value="CCP"/>
    <property type="match status" value="8"/>
</dbReference>
<evidence type="ECO:0000256" key="7">
    <source>
        <dbReference type="SAM" id="Phobius"/>
    </source>
</evidence>
<name>A0A671WA08_SPAAU</name>
<feature type="chain" id="PRO_5025570164" evidence="8">
    <location>
        <begin position="21"/>
        <end position="589"/>
    </location>
</feature>